<keyword evidence="8" id="KW-1185">Reference proteome</keyword>
<evidence type="ECO:0000256" key="4">
    <source>
        <dbReference type="ARBA" id="ARBA00023136"/>
    </source>
</evidence>
<keyword evidence="4 6" id="KW-0472">Membrane</keyword>
<dbReference type="GeneID" id="98140088"/>
<evidence type="ECO:0000313" key="8">
    <source>
        <dbReference type="Proteomes" id="UP001610432"/>
    </source>
</evidence>
<gene>
    <name evidence="7" type="ORF">BJX67DRAFT_166568</name>
</gene>
<evidence type="ECO:0000313" key="7">
    <source>
        <dbReference type="EMBL" id="KAL2871592.1"/>
    </source>
</evidence>
<dbReference type="Proteomes" id="UP001610432">
    <property type="component" value="Unassembled WGS sequence"/>
</dbReference>
<evidence type="ECO:0000256" key="5">
    <source>
        <dbReference type="SAM" id="MobiDB-lite"/>
    </source>
</evidence>
<evidence type="ECO:0000256" key="6">
    <source>
        <dbReference type="SAM" id="Phobius"/>
    </source>
</evidence>
<dbReference type="EMBL" id="JBFXLQ010000003">
    <property type="protein sequence ID" value="KAL2871592.1"/>
    <property type="molecule type" value="Genomic_DNA"/>
</dbReference>
<dbReference type="PANTHER" id="PTHR15549:SF26">
    <property type="entry name" value="AXIAL BUDDING PATTERN PROTEIN 2-RELATED"/>
    <property type="match status" value="1"/>
</dbReference>
<comment type="caution">
    <text evidence="7">The sequence shown here is derived from an EMBL/GenBank/DDBJ whole genome shotgun (WGS) entry which is preliminary data.</text>
</comment>
<reference evidence="7 8" key="1">
    <citation type="submission" date="2024-07" db="EMBL/GenBank/DDBJ databases">
        <title>Section-level genome sequencing and comparative genomics of Aspergillus sections Usti and Cavernicolus.</title>
        <authorList>
            <consortium name="Lawrence Berkeley National Laboratory"/>
            <person name="Nybo J.L."/>
            <person name="Vesth T.C."/>
            <person name="Theobald S."/>
            <person name="Frisvad J.C."/>
            <person name="Larsen T.O."/>
            <person name="Kjaerboelling I."/>
            <person name="Rothschild-Mancinelli K."/>
            <person name="Lyhne E.K."/>
            <person name="Kogle M.E."/>
            <person name="Barry K."/>
            <person name="Clum A."/>
            <person name="Na H."/>
            <person name="Ledsgaard L."/>
            <person name="Lin J."/>
            <person name="Lipzen A."/>
            <person name="Kuo A."/>
            <person name="Riley R."/>
            <person name="Mondo S."/>
            <person name="Labutti K."/>
            <person name="Haridas S."/>
            <person name="Pangalinan J."/>
            <person name="Salamov A.A."/>
            <person name="Simmons B.A."/>
            <person name="Magnuson J.K."/>
            <person name="Chen J."/>
            <person name="Drula E."/>
            <person name="Henrissat B."/>
            <person name="Wiebenga A."/>
            <person name="Lubbers R.J."/>
            <person name="Gomes A.C."/>
            <person name="Macurrencykelacurrency M.R."/>
            <person name="Stajich J."/>
            <person name="Grigoriev I.V."/>
            <person name="Mortensen U.H."/>
            <person name="De Vries R.P."/>
            <person name="Baker S.E."/>
            <person name="Andersen M.R."/>
        </authorList>
    </citation>
    <scope>NUCLEOTIDE SEQUENCE [LARGE SCALE GENOMIC DNA]</scope>
    <source>
        <strain evidence="7 8">CBS 449.75</strain>
    </source>
</reference>
<sequence>MSPSSSTAALLQLGLKNSRSSKAAGGLPCRLLLASPFLSTTAVEVDLFNGLKATREMADSASITTAPLTSIFTPPPECSTSWTFERSAYNGVENGLFVQNVVSTDLDTSCFPSGFNQVGRATTDDTFFSPGACPAGYTTNTGATTVASTTTASCCLSDYYFLISDSQQGCVSTFTGTTFVAARAGGLGSDVDLTTSTTASGTIQMWAQPITIMYQESDLSYYTSTSSSSVSTTPSSSTITTTSPPRPDSDTSSDSGTLSGGAKAGIAVGSIVGALLLLGLGFVFWRRLGKKKAQAMGSIQGGVQEGYGPGYKDQRSPYLLSELDAQNVRQQERPAEVE</sequence>
<feature type="compositionally biased region" description="Gly residues" evidence="5">
    <location>
        <begin position="300"/>
        <end position="309"/>
    </location>
</feature>
<feature type="transmembrane region" description="Helical" evidence="6">
    <location>
        <begin position="264"/>
        <end position="285"/>
    </location>
</feature>
<proteinExistence type="predicted"/>
<feature type="compositionally biased region" description="Low complexity" evidence="5">
    <location>
        <begin position="225"/>
        <end position="243"/>
    </location>
</feature>
<name>A0ABR4M4R8_9EURO</name>
<keyword evidence="2 6" id="KW-0812">Transmembrane</keyword>
<dbReference type="RefSeq" id="XP_070890571.1">
    <property type="nucleotide sequence ID" value="XM_071025016.1"/>
</dbReference>
<dbReference type="PANTHER" id="PTHR15549">
    <property type="entry name" value="PAIRED IMMUNOGLOBULIN-LIKE TYPE 2 RECEPTOR"/>
    <property type="match status" value="1"/>
</dbReference>
<evidence type="ECO:0000256" key="3">
    <source>
        <dbReference type="ARBA" id="ARBA00022989"/>
    </source>
</evidence>
<protein>
    <recommendedName>
        <fullName evidence="9">Mid2 domain-containing protein</fullName>
    </recommendedName>
</protein>
<dbReference type="InterPro" id="IPR051694">
    <property type="entry name" value="Immunoregulatory_rcpt-like"/>
</dbReference>
<accession>A0ABR4M4R8</accession>
<evidence type="ECO:0008006" key="9">
    <source>
        <dbReference type="Google" id="ProtNLM"/>
    </source>
</evidence>
<evidence type="ECO:0000256" key="1">
    <source>
        <dbReference type="ARBA" id="ARBA00004167"/>
    </source>
</evidence>
<feature type="region of interest" description="Disordered" evidence="5">
    <location>
        <begin position="300"/>
        <end position="338"/>
    </location>
</feature>
<feature type="region of interest" description="Disordered" evidence="5">
    <location>
        <begin position="225"/>
        <end position="259"/>
    </location>
</feature>
<organism evidence="7 8">
    <name type="scientific">Aspergillus lucknowensis</name>
    <dbReference type="NCBI Taxonomy" id="176173"/>
    <lineage>
        <taxon>Eukaryota</taxon>
        <taxon>Fungi</taxon>
        <taxon>Dikarya</taxon>
        <taxon>Ascomycota</taxon>
        <taxon>Pezizomycotina</taxon>
        <taxon>Eurotiomycetes</taxon>
        <taxon>Eurotiomycetidae</taxon>
        <taxon>Eurotiales</taxon>
        <taxon>Aspergillaceae</taxon>
        <taxon>Aspergillus</taxon>
        <taxon>Aspergillus subgen. Nidulantes</taxon>
    </lineage>
</organism>
<comment type="subcellular location">
    <subcellularLocation>
        <location evidence="1">Membrane</location>
        <topology evidence="1">Single-pass membrane protein</topology>
    </subcellularLocation>
</comment>
<evidence type="ECO:0000256" key="2">
    <source>
        <dbReference type="ARBA" id="ARBA00022692"/>
    </source>
</evidence>
<keyword evidence="3 6" id="KW-1133">Transmembrane helix</keyword>